<accession>A0A5B7EIY4</accession>
<comment type="caution">
    <text evidence="1">The sequence shown here is derived from an EMBL/GenBank/DDBJ whole genome shotgun (WGS) entry which is preliminary data.</text>
</comment>
<dbReference type="EMBL" id="VSRR010002787">
    <property type="protein sequence ID" value="MPC33227.1"/>
    <property type="molecule type" value="Genomic_DNA"/>
</dbReference>
<organism evidence="1 2">
    <name type="scientific">Portunus trituberculatus</name>
    <name type="common">Swimming crab</name>
    <name type="synonym">Neptunus trituberculatus</name>
    <dbReference type="NCBI Taxonomy" id="210409"/>
    <lineage>
        <taxon>Eukaryota</taxon>
        <taxon>Metazoa</taxon>
        <taxon>Ecdysozoa</taxon>
        <taxon>Arthropoda</taxon>
        <taxon>Crustacea</taxon>
        <taxon>Multicrustacea</taxon>
        <taxon>Malacostraca</taxon>
        <taxon>Eumalacostraca</taxon>
        <taxon>Eucarida</taxon>
        <taxon>Decapoda</taxon>
        <taxon>Pleocyemata</taxon>
        <taxon>Brachyura</taxon>
        <taxon>Eubrachyura</taxon>
        <taxon>Portunoidea</taxon>
        <taxon>Portunidae</taxon>
        <taxon>Portuninae</taxon>
        <taxon>Portunus</taxon>
    </lineage>
</organism>
<reference evidence="1 2" key="1">
    <citation type="submission" date="2019-05" db="EMBL/GenBank/DDBJ databases">
        <title>Another draft genome of Portunus trituberculatus and its Hox gene families provides insights of decapod evolution.</title>
        <authorList>
            <person name="Jeong J.-H."/>
            <person name="Song I."/>
            <person name="Kim S."/>
            <person name="Choi T."/>
            <person name="Kim D."/>
            <person name="Ryu S."/>
            <person name="Kim W."/>
        </authorList>
    </citation>
    <scope>NUCLEOTIDE SEQUENCE [LARGE SCALE GENOMIC DNA]</scope>
    <source>
        <tissue evidence="1">Muscle</tissue>
    </source>
</reference>
<name>A0A5B7EIY4_PORTR</name>
<evidence type="ECO:0000313" key="1">
    <source>
        <dbReference type="EMBL" id="MPC33227.1"/>
    </source>
</evidence>
<sequence>MKSFDAADTMALTPEKRLMLMQVQVKLQQNIKQNPQNIAILQAYLLAKKQMAAFSFFSPLCDVKLSVRDYAGALSRHCWDSPGLCRVRSGFCRDRPGRSVIVQGGSGTVRVSAVVLPGC</sequence>
<proteinExistence type="predicted"/>
<protein>
    <submittedName>
        <fullName evidence="1">Uncharacterized protein</fullName>
    </submittedName>
</protein>
<dbReference type="AlphaFoldDB" id="A0A5B7EIY4"/>
<gene>
    <name evidence="1" type="ORF">E2C01_026570</name>
</gene>
<evidence type="ECO:0000313" key="2">
    <source>
        <dbReference type="Proteomes" id="UP000324222"/>
    </source>
</evidence>
<keyword evidence="2" id="KW-1185">Reference proteome</keyword>
<dbReference type="Proteomes" id="UP000324222">
    <property type="component" value="Unassembled WGS sequence"/>
</dbReference>